<dbReference type="Pfam" id="PF26233">
    <property type="entry name" value="NicX"/>
    <property type="match status" value="1"/>
</dbReference>
<dbReference type="PANTHER" id="PTHR34448:SF1">
    <property type="entry name" value="BLL6088 PROTEIN"/>
    <property type="match status" value="1"/>
</dbReference>
<reference evidence="2 3" key="1">
    <citation type="submission" date="2021-06" db="EMBL/GenBank/DDBJ databases">
        <authorList>
            <person name="Grouzdev D.S."/>
            <person name="Koziaeva V."/>
        </authorList>
    </citation>
    <scope>NUCLEOTIDE SEQUENCE [LARGE SCALE GENOMIC DNA]</scope>
    <source>
        <strain evidence="2 3">22</strain>
    </source>
</reference>
<dbReference type="GO" id="GO:0004177">
    <property type="term" value="F:aminopeptidase activity"/>
    <property type="evidence" value="ECO:0007669"/>
    <property type="project" value="UniProtKB-KW"/>
</dbReference>
<sequence>MTGNMEHLRRPLVRNVKKGQRALVLSDTAHDPRVWQAVMSILQEIGADVTVTLFERRPADYYDPPAAVCEAMLKSDVNVLIASTGMLHCAASLRSMEAGIPSICLDGGMQLEWMQSGAITEDMRQVAVRKHYVGARIFGADAKMCRVTSRYGTDFTYSVENKIWVPPLPGPDYDAYKIVNFQKDENRPAGKLYYYLYPTGEFNVAPNEYTANGKLVIDLTMHHLGRLSSPIELTVEAGKVIKIDGGADARILRDFLATYGDENAYMCPAEASVGVNAKAVIRGIQREDKNIMGTMHFGLGTNVDVGGSIFSKIHMDGVILHPTLYVDGVKRIEDGNFLVDIEG</sequence>
<dbReference type="Proteomes" id="UP000766595">
    <property type="component" value="Unassembled WGS sequence"/>
</dbReference>
<name>A0A947GDK0_9HYPH</name>
<dbReference type="GO" id="GO:0046872">
    <property type="term" value="F:metal ion binding"/>
    <property type="evidence" value="ECO:0007669"/>
    <property type="project" value="UniProtKB-KW"/>
</dbReference>
<dbReference type="EMBL" id="JAHHZF010000006">
    <property type="protein sequence ID" value="MBT9290376.1"/>
    <property type="molecule type" value="Genomic_DNA"/>
</dbReference>
<gene>
    <name evidence="2" type="ORF">KL771_12960</name>
</gene>
<accession>A0A947GDK0</accession>
<protein>
    <submittedName>
        <fullName evidence="2">Aminopeptidase</fullName>
        <ecNumber evidence="2">3.4.11.-</ecNumber>
    </submittedName>
</protein>
<comment type="caution">
    <text evidence="2">The sequence shown here is derived from an EMBL/GenBank/DDBJ whole genome shotgun (WGS) entry which is preliminary data.</text>
</comment>
<evidence type="ECO:0000313" key="2">
    <source>
        <dbReference type="EMBL" id="MBT9290376.1"/>
    </source>
</evidence>
<evidence type="ECO:0000256" key="1">
    <source>
        <dbReference type="ARBA" id="ARBA00022723"/>
    </source>
</evidence>
<keyword evidence="2" id="KW-0378">Hydrolase</keyword>
<dbReference type="PANTHER" id="PTHR34448">
    <property type="entry name" value="AMINOPEPTIDASE"/>
    <property type="match status" value="1"/>
</dbReference>
<keyword evidence="1" id="KW-0479">Metal-binding</keyword>
<dbReference type="InterPro" id="IPR058739">
    <property type="entry name" value="NicX"/>
</dbReference>
<dbReference type="AlphaFoldDB" id="A0A947GDK0"/>
<dbReference type="InterPro" id="IPR052170">
    <property type="entry name" value="M29_Exopeptidase"/>
</dbReference>
<keyword evidence="2" id="KW-0645">Protease</keyword>
<dbReference type="EC" id="3.4.11.-" evidence="2"/>
<dbReference type="RefSeq" id="WP_261968982.1">
    <property type="nucleotide sequence ID" value="NZ_JAHHZF010000006.1"/>
</dbReference>
<keyword evidence="2" id="KW-0031">Aminopeptidase</keyword>
<dbReference type="SUPFAM" id="SSF144052">
    <property type="entry name" value="Thermophilic metalloprotease-like"/>
    <property type="match status" value="1"/>
</dbReference>
<evidence type="ECO:0000313" key="3">
    <source>
        <dbReference type="Proteomes" id="UP000766595"/>
    </source>
</evidence>
<proteinExistence type="predicted"/>
<keyword evidence="3" id="KW-1185">Reference proteome</keyword>
<organism evidence="2 3">
    <name type="scientific">Prosthecodimorpha staleyi</name>
    <dbReference type="NCBI Taxonomy" id="2840188"/>
    <lineage>
        <taxon>Bacteria</taxon>
        <taxon>Pseudomonadati</taxon>
        <taxon>Pseudomonadota</taxon>
        <taxon>Alphaproteobacteria</taxon>
        <taxon>Hyphomicrobiales</taxon>
        <taxon>Ancalomicrobiaceae</taxon>
        <taxon>Prosthecodimorpha</taxon>
    </lineage>
</organism>